<comment type="caution">
    <text evidence="2">The sequence shown here is derived from an EMBL/GenBank/DDBJ whole genome shotgun (WGS) entry which is preliminary data.</text>
</comment>
<sequence>MLLVSGRCKPGMSPTPPSYTTCPLQCSLRAQVLLQFILRDLSPTRYRSAALVFTMPDWEDYSTPRVVLAARSEIENQGCRTHGGVGIFQKIVTVSFRGHTSLRLSDKAERNGSVMFSARRRRYVDSIWFNRGPLILNLHWLRARGVTGRWRSSTGDADSLQSRVNPLRRNCPGDSRNVRVRQEAGHWSGNGPGTGTPDTTPRDLI</sequence>
<keyword evidence="3" id="KW-1185">Reference proteome</keyword>
<feature type="region of interest" description="Disordered" evidence="1">
    <location>
        <begin position="151"/>
        <end position="205"/>
    </location>
</feature>
<dbReference type="RefSeq" id="XP_062719347.1">
    <property type="nucleotide sequence ID" value="XM_062863558.1"/>
</dbReference>
<accession>A0AAJ0GP62</accession>
<evidence type="ECO:0000313" key="3">
    <source>
        <dbReference type="Proteomes" id="UP001273166"/>
    </source>
</evidence>
<dbReference type="AlphaFoldDB" id="A0AAJ0GP62"/>
<dbReference type="GeneID" id="87882387"/>
<proteinExistence type="predicted"/>
<feature type="compositionally biased region" description="Polar residues" evidence="1">
    <location>
        <begin position="151"/>
        <end position="164"/>
    </location>
</feature>
<reference evidence="2" key="2">
    <citation type="submission" date="2023-06" db="EMBL/GenBank/DDBJ databases">
        <authorList>
            <consortium name="Lawrence Berkeley National Laboratory"/>
            <person name="Mondo S.J."/>
            <person name="Hensen N."/>
            <person name="Bonometti L."/>
            <person name="Westerberg I."/>
            <person name="Brannstrom I.O."/>
            <person name="Guillou S."/>
            <person name="Cros-Aarteil S."/>
            <person name="Calhoun S."/>
            <person name="Haridas S."/>
            <person name="Kuo A."/>
            <person name="Pangilinan J."/>
            <person name="Riley R."/>
            <person name="Labutti K."/>
            <person name="Andreopoulos B."/>
            <person name="Lipzen A."/>
            <person name="Chen C."/>
            <person name="Yanf M."/>
            <person name="Daum C."/>
            <person name="Ng V."/>
            <person name="Clum A."/>
            <person name="Steindorff A."/>
            <person name="Ohm R."/>
            <person name="Martin F."/>
            <person name="Silar P."/>
            <person name="Natvig D."/>
            <person name="Lalanne C."/>
            <person name="Gautier V."/>
            <person name="Ament-Velasquez S.L."/>
            <person name="Kruys A."/>
            <person name="Hutchinson M.I."/>
            <person name="Powell A.J."/>
            <person name="Barry K."/>
            <person name="Miller A.N."/>
            <person name="Grigoriev I.V."/>
            <person name="Debuchy R."/>
            <person name="Gladieux P."/>
            <person name="Thoren M.H."/>
            <person name="Johannesson H."/>
        </authorList>
    </citation>
    <scope>NUCLEOTIDE SEQUENCE</scope>
    <source>
        <strain evidence="2">CBS 333.67</strain>
    </source>
</reference>
<evidence type="ECO:0000256" key="1">
    <source>
        <dbReference type="SAM" id="MobiDB-lite"/>
    </source>
</evidence>
<name>A0AAJ0GP62_9PEZI</name>
<evidence type="ECO:0000313" key="2">
    <source>
        <dbReference type="EMBL" id="KAK3303567.1"/>
    </source>
</evidence>
<reference evidence="2" key="1">
    <citation type="journal article" date="2023" name="Mol. Phylogenet. Evol.">
        <title>Genome-scale phylogeny and comparative genomics of the fungal order Sordariales.</title>
        <authorList>
            <person name="Hensen N."/>
            <person name="Bonometti L."/>
            <person name="Westerberg I."/>
            <person name="Brannstrom I.O."/>
            <person name="Guillou S."/>
            <person name="Cros-Aarteil S."/>
            <person name="Calhoun S."/>
            <person name="Haridas S."/>
            <person name="Kuo A."/>
            <person name="Mondo S."/>
            <person name="Pangilinan J."/>
            <person name="Riley R."/>
            <person name="LaButti K."/>
            <person name="Andreopoulos B."/>
            <person name="Lipzen A."/>
            <person name="Chen C."/>
            <person name="Yan M."/>
            <person name="Daum C."/>
            <person name="Ng V."/>
            <person name="Clum A."/>
            <person name="Steindorff A."/>
            <person name="Ohm R.A."/>
            <person name="Martin F."/>
            <person name="Silar P."/>
            <person name="Natvig D.O."/>
            <person name="Lalanne C."/>
            <person name="Gautier V."/>
            <person name="Ament-Velasquez S.L."/>
            <person name="Kruys A."/>
            <person name="Hutchinson M.I."/>
            <person name="Powell A.J."/>
            <person name="Barry K."/>
            <person name="Miller A.N."/>
            <person name="Grigoriev I.V."/>
            <person name="Debuchy R."/>
            <person name="Gladieux P."/>
            <person name="Hiltunen Thoren M."/>
            <person name="Johannesson H."/>
        </authorList>
    </citation>
    <scope>NUCLEOTIDE SEQUENCE</scope>
    <source>
        <strain evidence="2">CBS 333.67</strain>
    </source>
</reference>
<organism evidence="2 3">
    <name type="scientific">Chaetomium strumarium</name>
    <dbReference type="NCBI Taxonomy" id="1170767"/>
    <lineage>
        <taxon>Eukaryota</taxon>
        <taxon>Fungi</taxon>
        <taxon>Dikarya</taxon>
        <taxon>Ascomycota</taxon>
        <taxon>Pezizomycotina</taxon>
        <taxon>Sordariomycetes</taxon>
        <taxon>Sordariomycetidae</taxon>
        <taxon>Sordariales</taxon>
        <taxon>Chaetomiaceae</taxon>
        <taxon>Chaetomium</taxon>
    </lineage>
</organism>
<dbReference type="Proteomes" id="UP001273166">
    <property type="component" value="Unassembled WGS sequence"/>
</dbReference>
<dbReference type="EMBL" id="JAUDZG010000006">
    <property type="protein sequence ID" value="KAK3303567.1"/>
    <property type="molecule type" value="Genomic_DNA"/>
</dbReference>
<gene>
    <name evidence="2" type="ORF">B0T15DRAFT_279400</name>
</gene>
<protein>
    <submittedName>
        <fullName evidence="2">Uncharacterized protein</fullName>
    </submittedName>
</protein>